<gene>
    <name evidence="12" type="ORF">H4R18_004422</name>
</gene>
<comment type="function">
    <text evidence="1">Directs RNA polymerase II nuclear import.</text>
</comment>
<accession>A0A9W8H5Q6</accession>
<comment type="similarity">
    <text evidence="4">Belongs to the IWR1/SLC7A6OS family.</text>
</comment>
<dbReference type="Proteomes" id="UP001140217">
    <property type="component" value="Unassembled WGS sequence"/>
</dbReference>
<dbReference type="Pfam" id="PF08574">
    <property type="entry name" value="Iwr1"/>
    <property type="match status" value="1"/>
</dbReference>
<evidence type="ECO:0000256" key="7">
    <source>
        <dbReference type="ARBA" id="ARBA00022490"/>
    </source>
</evidence>
<keyword evidence="8" id="KW-0653">Protein transport</keyword>
<feature type="compositionally biased region" description="Acidic residues" evidence="10">
    <location>
        <begin position="316"/>
        <end position="334"/>
    </location>
</feature>
<reference evidence="12" key="1">
    <citation type="submission" date="2022-07" db="EMBL/GenBank/DDBJ databases">
        <title>Phylogenomic reconstructions and comparative analyses of Kickxellomycotina fungi.</title>
        <authorList>
            <person name="Reynolds N.K."/>
            <person name="Stajich J.E."/>
            <person name="Barry K."/>
            <person name="Grigoriev I.V."/>
            <person name="Crous P."/>
            <person name="Smith M.E."/>
        </authorList>
    </citation>
    <scope>NUCLEOTIDE SEQUENCE</scope>
    <source>
        <strain evidence="12">NBRC 105414</strain>
    </source>
</reference>
<name>A0A9W8H5Q6_9FUNG</name>
<dbReference type="GO" id="GO:0005737">
    <property type="term" value="C:cytoplasm"/>
    <property type="evidence" value="ECO:0007669"/>
    <property type="project" value="UniProtKB-SubCell"/>
</dbReference>
<keyword evidence="9" id="KW-0539">Nucleus</keyword>
<dbReference type="OrthoDB" id="6255506at2759"/>
<evidence type="ECO:0000313" key="13">
    <source>
        <dbReference type="Proteomes" id="UP001140217"/>
    </source>
</evidence>
<evidence type="ECO:0000313" key="12">
    <source>
        <dbReference type="EMBL" id="KAJ2778734.1"/>
    </source>
</evidence>
<dbReference type="GO" id="GO:0005634">
    <property type="term" value="C:nucleus"/>
    <property type="evidence" value="ECO:0007669"/>
    <property type="project" value="UniProtKB-SubCell"/>
</dbReference>
<feature type="compositionally biased region" description="Low complexity" evidence="10">
    <location>
        <begin position="205"/>
        <end position="224"/>
    </location>
</feature>
<evidence type="ECO:0000256" key="3">
    <source>
        <dbReference type="ARBA" id="ARBA00004496"/>
    </source>
</evidence>
<feature type="compositionally biased region" description="Low complexity" evidence="10">
    <location>
        <begin position="101"/>
        <end position="110"/>
    </location>
</feature>
<comment type="caution">
    <text evidence="12">The sequence shown here is derived from an EMBL/GenBank/DDBJ whole genome shotgun (WGS) entry which is preliminary data.</text>
</comment>
<feature type="compositionally biased region" description="Basic residues" evidence="10">
    <location>
        <begin position="43"/>
        <end position="53"/>
    </location>
</feature>
<evidence type="ECO:0000256" key="6">
    <source>
        <dbReference type="ARBA" id="ARBA00022448"/>
    </source>
</evidence>
<proteinExistence type="inferred from homology"/>
<evidence type="ECO:0000256" key="10">
    <source>
        <dbReference type="SAM" id="MobiDB-lite"/>
    </source>
</evidence>
<keyword evidence="6" id="KW-0813">Transport</keyword>
<evidence type="ECO:0000256" key="9">
    <source>
        <dbReference type="ARBA" id="ARBA00023242"/>
    </source>
</evidence>
<evidence type="ECO:0000256" key="4">
    <source>
        <dbReference type="ARBA" id="ARBA00010218"/>
    </source>
</evidence>
<feature type="compositionally biased region" description="Low complexity" evidence="10">
    <location>
        <begin position="172"/>
        <end position="184"/>
    </location>
</feature>
<feature type="domain" description="Transcription factor Iwr1" evidence="11">
    <location>
        <begin position="282"/>
        <end position="346"/>
    </location>
</feature>
<feature type="compositionally biased region" description="Acidic residues" evidence="10">
    <location>
        <begin position="111"/>
        <end position="120"/>
    </location>
</feature>
<dbReference type="PANTHER" id="PTHR31196">
    <property type="entry name" value="RNA POLYMERASE II NUCLEAR LOCALIZATION PROTEIN SLC7A6OS-RELATED"/>
    <property type="match status" value="1"/>
</dbReference>
<feature type="region of interest" description="Disordered" evidence="10">
    <location>
        <begin position="316"/>
        <end position="378"/>
    </location>
</feature>
<feature type="compositionally biased region" description="Basic and acidic residues" evidence="10">
    <location>
        <begin position="360"/>
        <end position="371"/>
    </location>
</feature>
<evidence type="ECO:0000256" key="5">
    <source>
        <dbReference type="ARBA" id="ARBA00017036"/>
    </source>
</evidence>
<keyword evidence="7" id="KW-0963">Cytoplasm</keyword>
<dbReference type="AlphaFoldDB" id="A0A9W8H5Q6"/>
<dbReference type="InterPro" id="IPR013883">
    <property type="entry name" value="TF_Iwr1_dom"/>
</dbReference>
<dbReference type="EMBL" id="JANBUL010000213">
    <property type="protein sequence ID" value="KAJ2778734.1"/>
    <property type="molecule type" value="Genomic_DNA"/>
</dbReference>
<protein>
    <recommendedName>
        <fullName evidence="5">Probable RNA polymerase II nuclear localization protein SLC7A6OS</fullName>
    </recommendedName>
</protein>
<comment type="subcellular location">
    <subcellularLocation>
        <location evidence="3">Cytoplasm</location>
    </subcellularLocation>
    <subcellularLocation>
        <location evidence="2">Nucleus</location>
    </subcellularLocation>
</comment>
<feature type="compositionally biased region" description="Pro residues" evidence="10">
    <location>
        <begin position="124"/>
        <end position="136"/>
    </location>
</feature>
<sequence length="378" mass="41802">MLLFRDSSGSPAAGMPPGGEITVLRIKRKRDQEPLDALVLHRQQTRQRRKFLRSRPSSDSLAATPDAREPLLFALGESITEADFGDAAKRRALQSRLAALAADNSNNNNNNDDDDAMDVEDAPRPQPPPPPPPPPSGSAASAQRQHATLRVVGRREMLAPDDDDDGDDDRTPPASSAAATSSPLLPGPPRSRIPQVIAATELRRQQQQQQQQRQQQQQQQQQQRQRQRDEQRVRMYDAIREDAPAPAPAARGGFVAQANPQTADELVPMVREYLSVGVPAPEYVYDFYYIPHAQAAMGALHAANIGSVLWLGDPDDAIPDSDCDQGDEDDDSNAEDFYRNDYPDDEPDSASGADEYYYSDEDRSDHSRPDPDGLYDEW</sequence>
<evidence type="ECO:0000259" key="11">
    <source>
        <dbReference type="Pfam" id="PF08574"/>
    </source>
</evidence>
<feature type="compositionally biased region" description="Acidic residues" evidence="10">
    <location>
        <begin position="159"/>
        <end position="168"/>
    </location>
</feature>
<feature type="region of interest" description="Disordered" evidence="10">
    <location>
        <begin position="101"/>
        <end position="232"/>
    </location>
</feature>
<feature type="region of interest" description="Disordered" evidence="10">
    <location>
        <begin position="40"/>
        <end position="67"/>
    </location>
</feature>
<dbReference type="InterPro" id="IPR040218">
    <property type="entry name" value="SLC7A6OS"/>
</dbReference>
<dbReference type="GO" id="GO:0015031">
    <property type="term" value="P:protein transport"/>
    <property type="evidence" value="ECO:0007669"/>
    <property type="project" value="UniProtKB-KW"/>
</dbReference>
<evidence type="ECO:0000256" key="2">
    <source>
        <dbReference type="ARBA" id="ARBA00004123"/>
    </source>
</evidence>
<evidence type="ECO:0000256" key="1">
    <source>
        <dbReference type="ARBA" id="ARBA00003202"/>
    </source>
</evidence>
<organism evidence="12 13">
    <name type="scientific">Coemansia javaensis</name>
    <dbReference type="NCBI Taxonomy" id="2761396"/>
    <lineage>
        <taxon>Eukaryota</taxon>
        <taxon>Fungi</taxon>
        <taxon>Fungi incertae sedis</taxon>
        <taxon>Zoopagomycota</taxon>
        <taxon>Kickxellomycotina</taxon>
        <taxon>Kickxellomycetes</taxon>
        <taxon>Kickxellales</taxon>
        <taxon>Kickxellaceae</taxon>
        <taxon>Coemansia</taxon>
    </lineage>
</organism>
<dbReference type="PANTHER" id="PTHR31196:SF2">
    <property type="entry name" value="RNA POLYMERASE II NUCLEAR LOCALIZATION PROTEIN SLC7A6OS-RELATED"/>
    <property type="match status" value="1"/>
</dbReference>
<evidence type="ECO:0000256" key="8">
    <source>
        <dbReference type="ARBA" id="ARBA00022927"/>
    </source>
</evidence>
<keyword evidence="13" id="KW-1185">Reference proteome</keyword>